<sequence length="287" mass="30475">MRFSTTAVLALPLLASAAESPFEQYKAKFQNFLGSFGATAPKADAPAAVTPGASTGKAAKSKNVVEPKPIATLTLENWKDTLYGPVQVAATQPEEWLVLLTGRNKTCFGRCAQIETAFTESAVKFASLPASQSPHLAAVNCDDEPVLCNSWSANTGALWIYEMLPAPAPVDIHTKRFNLTTVTTQDIVDAYTAADKTEAGWHQIAQDGWFHPFEGKLAKFGLSVPLGYVFWGLAVVPSWAMMLVVSFVSRSMMNRRMDGMNRGAGAPGAAPGAAAAPRAAPPGDGRS</sequence>
<keyword evidence="5" id="KW-1185">Reference proteome</keyword>
<dbReference type="EMBL" id="MU856963">
    <property type="protein sequence ID" value="KAK4152769.1"/>
    <property type="molecule type" value="Genomic_DNA"/>
</dbReference>
<reference evidence="4" key="2">
    <citation type="submission" date="2023-05" db="EMBL/GenBank/DDBJ databases">
        <authorList>
            <consortium name="Lawrence Berkeley National Laboratory"/>
            <person name="Steindorff A."/>
            <person name="Hensen N."/>
            <person name="Bonometti L."/>
            <person name="Westerberg I."/>
            <person name="Brannstrom I.O."/>
            <person name="Guillou S."/>
            <person name="Cros-Aarteil S."/>
            <person name="Calhoun S."/>
            <person name="Haridas S."/>
            <person name="Kuo A."/>
            <person name="Mondo S."/>
            <person name="Pangilinan J."/>
            <person name="Riley R."/>
            <person name="Labutti K."/>
            <person name="Andreopoulos B."/>
            <person name="Lipzen A."/>
            <person name="Chen C."/>
            <person name="Yanf M."/>
            <person name="Daum C."/>
            <person name="Ng V."/>
            <person name="Clum A."/>
            <person name="Ohm R."/>
            <person name="Martin F."/>
            <person name="Silar P."/>
            <person name="Natvig D."/>
            <person name="Lalanne C."/>
            <person name="Gautier V."/>
            <person name="Ament-Velasquez S.L."/>
            <person name="Kruys A."/>
            <person name="Hutchinson M.I."/>
            <person name="Powell A.J."/>
            <person name="Barry K."/>
            <person name="Miller A.N."/>
            <person name="Grigoriev I.V."/>
            <person name="Debuchy R."/>
            <person name="Gladieux P."/>
            <person name="Thoren M.H."/>
            <person name="Johannesson H."/>
        </authorList>
    </citation>
    <scope>NUCLEOTIDE SEQUENCE</scope>
    <source>
        <strain evidence="4">CBS 538.74</strain>
    </source>
</reference>
<feature type="signal peptide" evidence="3">
    <location>
        <begin position="1"/>
        <end position="17"/>
    </location>
</feature>
<feature type="transmembrane region" description="Helical" evidence="2">
    <location>
        <begin position="228"/>
        <end position="248"/>
    </location>
</feature>
<evidence type="ECO:0000256" key="1">
    <source>
        <dbReference type="SAM" id="MobiDB-lite"/>
    </source>
</evidence>
<accession>A0AAN6ZWJ3</accession>
<keyword evidence="3" id="KW-0732">Signal</keyword>
<comment type="caution">
    <text evidence="4">The sequence shown here is derived from an EMBL/GenBank/DDBJ whole genome shotgun (WGS) entry which is preliminary data.</text>
</comment>
<evidence type="ECO:0000256" key="3">
    <source>
        <dbReference type="SAM" id="SignalP"/>
    </source>
</evidence>
<dbReference type="Proteomes" id="UP001302745">
    <property type="component" value="Unassembled WGS sequence"/>
</dbReference>
<name>A0AAN6ZWJ3_9PEZI</name>
<feature type="region of interest" description="Disordered" evidence="1">
    <location>
        <begin position="263"/>
        <end position="287"/>
    </location>
</feature>
<dbReference type="AlphaFoldDB" id="A0AAN6ZWJ3"/>
<organism evidence="4 5">
    <name type="scientific">Chaetomidium leptoderma</name>
    <dbReference type="NCBI Taxonomy" id="669021"/>
    <lineage>
        <taxon>Eukaryota</taxon>
        <taxon>Fungi</taxon>
        <taxon>Dikarya</taxon>
        <taxon>Ascomycota</taxon>
        <taxon>Pezizomycotina</taxon>
        <taxon>Sordariomycetes</taxon>
        <taxon>Sordariomycetidae</taxon>
        <taxon>Sordariales</taxon>
        <taxon>Chaetomiaceae</taxon>
        <taxon>Chaetomidium</taxon>
    </lineage>
</organism>
<keyword evidence="2" id="KW-0472">Membrane</keyword>
<proteinExistence type="predicted"/>
<protein>
    <recommendedName>
        <fullName evidence="6">Peptidyl-tRNA hydrolase</fullName>
    </recommendedName>
</protein>
<reference evidence="4" key="1">
    <citation type="journal article" date="2023" name="Mol. Phylogenet. Evol.">
        <title>Genome-scale phylogeny and comparative genomics of the fungal order Sordariales.</title>
        <authorList>
            <person name="Hensen N."/>
            <person name="Bonometti L."/>
            <person name="Westerberg I."/>
            <person name="Brannstrom I.O."/>
            <person name="Guillou S."/>
            <person name="Cros-Aarteil S."/>
            <person name="Calhoun S."/>
            <person name="Haridas S."/>
            <person name="Kuo A."/>
            <person name="Mondo S."/>
            <person name="Pangilinan J."/>
            <person name="Riley R."/>
            <person name="LaButti K."/>
            <person name="Andreopoulos B."/>
            <person name="Lipzen A."/>
            <person name="Chen C."/>
            <person name="Yan M."/>
            <person name="Daum C."/>
            <person name="Ng V."/>
            <person name="Clum A."/>
            <person name="Steindorff A."/>
            <person name="Ohm R.A."/>
            <person name="Martin F."/>
            <person name="Silar P."/>
            <person name="Natvig D.O."/>
            <person name="Lalanne C."/>
            <person name="Gautier V."/>
            <person name="Ament-Velasquez S.L."/>
            <person name="Kruys A."/>
            <person name="Hutchinson M.I."/>
            <person name="Powell A.J."/>
            <person name="Barry K."/>
            <person name="Miller A.N."/>
            <person name="Grigoriev I.V."/>
            <person name="Debuchy R."/>
            <person name="Gladieux P."/>
            <person name="Hiltunen Thoren M."/>
            <person name="Johannesson H."/>
        </authorList>
    </citation>
    <scope>NUCLEOTIDE SEQUENCE</scope>
    <source>
        <strain evidence="4">CBS 538.74</strain>
    </source>
</reference>
<evidence type="ECO:0000256" key="2">
    <source>
        <dbReference type="SAM" id="Phobius"/>
    </source>
</evidence>
<gene>
    <name evidence="4" type="ORF">C8A00DRAFT_34552</name>
</gene>
<keyword evidence="2" id="KW-0812">Transmembrane</keyword>
<evidence type="ECO:0008006" key="6">
    <source>
        <dbReference type="Google" id="ProtNLM"/>
    </source>
</evidence>
<feature type="chain" id="PRO_5043012924" description="Peptidyl-tRNA hydrolase" evidence="3">
    <location>
        <begin position="18"/>
        <end position="287"/>
    </location>
</feature>
<evidence type="ECO:0000313" key="5">
    <source>
        <dbReference type="Proteomes" id="UP001302745"/>
    </source>
</evidence>
<keyword evidence="2" id="KW-1133">Transmembrane helix</keyword>
<evidence type="ECO:0000313" key="4">
    <source>
        <dbReference type="EMBL" id="KAK4152769.1"/>
    </source>
</evidence>